<comment type="similarity">
    <text evidence="2 12 13">Belongs to the ATPase A chain family.</text>
</comment>
<evidence type="ECO:0000256" key="3">
    <source>
        <dbReference type="ARBA" id="ARBA00022448"/>
    </source>
</evidence>
<keyword evidence="7 12" id="KW-0375">Hydrogen ion transport</keyword>
<proteinExistence type="inferred from homology"/>
<evidence type="ECO:0000256" key="11">
    <source>
        <dbReference type="ARBA" id="ARBA00023310"/>
    </source>
</evidence>
<evidence type="ECO:0000256" key="7">
    <source>
        <dbReference type="ARBA" id="ARBA00022781"/>
    </source>
</evidence>
<evidence type="ECO:0000313" key="15">
    <source>
        <dbReference type="Proteomes" id="UP000198461"/>
    </source>
</evidence>
<dbReference type="CDD" id="cd00310">
    <property type="entry name" value="ATP-synt_Fo_a_6"/>
    <property type="match status" value="1"/>
</dbReference>
<feature type="transmembrane region" description="Helical" evidence="12">
    <location>
        <begin position="205"/>
        <end position="226"/>
    </location>
</feature>
<dbReference type="GO" id="GO:0005886">
    <property type="term" value="C:plasma membrane"/>
    <property type="evidence" value="ECO:0007669"/>
    <property type="project" value="UniProtKB-SubCell"/>
</dbReference>
<feature type="transmembrane region" description="Helical" evidence="12">
    <location>
        <begin position="238"/>
        <end position="262"/>
    </location>
</feature>
<evidence type="ECO:0000256" key="8">
    <source>
        <dbReference type="ARBA" id="ARBA00022989"/>
    </source>
</evidence>
<name>A0A1N6H8X6_9GAMM</name>
<keyword evidence="10 12" id="KW-0472">Membrane</keyword>
<reference evidence="14 15" key="1">
    <citation type="submission" date="2016-11" db="EMBL/GenBank/DDBJ databases">
        <authorList>
            <person name="Jaros S."/>
            <person name="Januszkiewicz K."/>
            <person name="Wedrychowicz H."/>
        </authorList>
    </citation>
    <scope>NUCLEOTIDE SEQUENCE [LARGE SCALE GENOMIC DNA]</scope>
    <source>
        <strain evidence="14 15">DSM 17737</strain>
    </source>
</reference>
<evidence type="ECO:0000256" key="12">
    <source>
        <dbReference type="HAMAP-Rule" id="MF_01393"/>
    </source>
</evidence>
<dbReference type="Pfam" id="PF00119">
    <property type="entry name" value="ATP-synt_A"/>
    <property type="match status" value="1"/>
</dbReference>
<keyword evidence="4 12" id="KW-1003">Cell membrane</keyword>
<evidence type="ECO:0000256" key="13">
    <source>
        <dbReference type="RuleBase" id="RU000483"/>
    </source>
</evidence>
<comment type="subcellular location">
    <subcellularLocation>
        <location evidence="12 13">Cell membrane</location>
        <topology evidence="12 13">Multi-pass membrane protein</topology>
    </subcellularLocation>
    <subcellularLocation>
        <location evidence="1">Membrane</location>
        <topology evidence="1">Multi-pass membrane protein</topology>
    </subcellularLocation>
</comment>
<evidence type="ECO:0000256" key="9">
    <source>
        <dbReference type="ARBA" id="ARBA00023065"/>
    </source>
</evidence>
<dbReference type="GO" id="GO:0045259">
    <property type="term" value="C:proton-transporting ATP synthase complex"/>
    <property type="evidence" value="ECO:0007669"/>
    <property type="project" value="UniProtKB-KW"/>
</dbReference>
<dbReference type="GO" id="GO:0042777">
    <property type="term" value="P:proton motive force-driven plasma membrane ATP synthesis"/>
    <property type="evidence" value="ECO:0007669"/>
    <property type="project" value="TreeGrafter"/>
</dbReference>
<protein>
    <recommendedName>
        <fullName evidence="12 13">ATP synthase subunit a</fullName>
    </recommendedName>
    <alternativeName>
        <fullName evidence="12">ATP synthase F0 sector subunit a</fullName>
    </alternativeName>
    <alternativeName>
        <fullName evidence="12">F-ATPase subunit 6</fullName>
    </alternativeName>
</protein>
<dbReference type="InterPro" id="IPR035908">
    <property type="entry name" value="F0_ATP_A_sf"/>
</dbReference>
<keyword evidence="9 12" id="KW-0406">Ion transport</keyword>
<evidence type="ECO:0000256" key="6">
    <source>
        <dbReference type="ARBA" id="ARBA00022692"/>
    </source>
</evidence>
<keyword evidence="6 12" id="KW-0812">Transmembrane</keyword>
<dbReference type="InterPro" id="IPR000568">
    <property type="entry name" value="ATP_synth_F0_asu"/>
</dbReference>
<dbReference type="NCBIfam" id="NF004477">
    <property type="entry name" value="PRK05815.1-1"/>
    <property type="match status" value="1"/>
</dbReference>
<dbReference type="GO" id="GO:0046933">
    <property type="term" value="F:proton-transporting ATP synthase activity, rotational mechanism"/>
    <property type="evidence" value="ECO:0007669"/>
    <property type="project" value="UniProtKB-UniRule"/>
</dbReference>
<dbReference type="PANTHER" id="PTHR42823">
    <property type="entry name" value="ATP SYNTHASE SUBUNIT A, CHLOROPLASTIC"/>
    <property type="match status" value="1"/>
</dbReference>
<dbReference type="SUPFAM" id="SSF81336">
    <property type="entry name" value="F1F0 ATP synthase subunit A"/>
    <property type="match status" value="1"/>
</dbReference>
<keyword evidence="3 12" id="KW-0813">Transport</keyword>
<dbReference type="PANTHER" id="PTHR42823:SF3">
    <property type="entry name" value="ATP SYNTHASE SUBUNIT A, CHLOROPLASTIC"/>
    <property type="match status" value="1"/>
</dbReference>
<dbReference type="InterPro" id="IPR023011">
    <property type="entry name" value="ATP_synth_F0_asu_AS"/>
</dbReference>
<dbReference type="HAMAP" id="MF_01393">
    <property type="entry name" value="ATP_synth_a_bact"/>
    <property type="match status" value="1"/>
</dbReference>
<dbReference type="PROSITE" id="PS00449">
    <property type="entry name" value="ATPASE_A"/>
    <property type="match status" value="1"/>
</dbReference>
<feature type="transmembrane region" description="Helical" evidence="12">
    <location>
        <begin position="133"/>
        <end position="152"/>
    </location>
</feature>
<keyword evidence="11 12" id="KW-0066">ATP synthesis</keyword>
<accession>A0A1N6H8X6</accession>
<evidence type="ECO:0000313" key="14">
    <source>
        <dbReference type="EMBL" id="SIO16117.1"/>
    </source>
</evidence>
<keyword evidence="8 12" id="KW-1133">Transmembrane helix</keyword>
<feature type="transmembrane region" description="Helical" evidence="12">
    <location>
        <begin position="87"/>
        <end position="105"/>
    </location>
</feature>
<evidence type="ECO:0000256" key="2">
    <source>
        <dbReference type="ARBA" id="ARBA00006810"/>
    </source>
</evidence>
<dbReference type="RefSeq" id="WP_074201883.1">
    <property type="nucleotide sequence ID" value="NZ_FSRE01000004.1"/>
</dbReference>
<sequence>MSAEKLSTVEYIQHHLTNAHIGEGFWTINVDTVIYSILLGVFLLWVGKKAVAEASDGTPSGLQNFFEMLIEFVQTNIKDAFPGAPKFIGPMALTIFAWVWLMNFMDLIPVDLLPWLGQLVGIEHMRVVPTTDLNTTLALAFTVFGLIIVFNLKAKGVGGFIKMFLTHPFGPYLAPINVVMTLIEEIAKPISLALRLFGNMFAGELVFMLIALIGGTLAVGAAALFWAPLQAVLDLGWLLFHLLVITLQAFIFMVLTIVYLGMAHSTDH</sequence>
<evidence type="ECO:0000256" key="5">
    <source>
        <dbReference type="ARBA" id="ARBA00022547"/>
    </source>
</evidence>
<dbReference type="EMBL" id="FSRE01000004">
    <property type="protein sequence ID" value="SIO16117.1"/>
    <property type="molecule type" value="Genomic_DNA"/>
</dbReference>
<dbReference type="OrthoDB" id="9789241at2"/>
<evidence type="ECO:0000256" key="10">
    <source>
        <dbReference type="ARBA" id="ARBA00023136"/>
    </source>
</evidence>
<feature type="transmembrane region" description="Helical" evidence="12">
    <location>
        <begin position="25"/>
        <end position="46"/>
    </location>
</feature>
<dbReference type="InterPro" id="IPR045082">
    <property type="entry name" value="ATP_syn_F0_a_bact/chloroplast"/>
</dbReference>
<dbReference type="Proteomes" id="UP000198461">
    <property type="component" value="Unassembled WGS sequence"/>
</dbReference>
<gene>
    <name evidence="12" type="primary">atpB</name>
    <name evidence="14" type="ORF">SAMN05443662_1606</name>
</gene>
<keyword evidence="5 12" id="KW-0138">CF(0)</keyword>
<dbReference type="AlphaFoldDB" id="A0A1N6H8X6"/>
<dbReference type="NCBIfam" id="TIGR01131">
    <property type="entry name" value="ATP_synt_6_or_A"/>
    <property type="match status" value="1"/>
</dbReference>
<dbReference type="STRING" id="364032.SAMN05443662_1606"/>
<dbReference type="Gene3D" id="1.20.120.220">
    <property type="entry name" value="ATP synthase, F0 complex, subunit A"/>
    <property type="match status" value="1"/>
</dbReference>
<evidence type="ECO:0000256" key="4">
    <source>
        <dbReference type="ARBA" id="ARBA00022475"/>
    </source>
</evidence>
<dbReference type="PRINTS" id="PR00123">
    <property type="entry name" value="ATPASEA"/>
</dbReference>
<keyword evidence="15" id="KW-1185">Reference proteome</keyword>
<evidence type="ECO:0000256" key="1">
    <source>
        <dbReference type="ARBA" id="ARBA00004141"/>
    </source>
</evidence>
<organism evidence="14 15">
    <name type="scientific">Sulfurivirga caldicuralii</name>
    <dbReference type="NCBI Taxonomy" id="364032"/>
    <lineage>
        <taxon>Bacteria</taxon>
        <taxon>Pseudomonadati</taxon>
        <taxon>Pseudomonadota</taxon>
        <taxon>Gammaproteobacteria</taxon>
        <taxon>Thiotrichales</taxon>
        <taxon>Piscirickettsiaceae</taxon>
        <taxon>Sulfurivirga</taxon>
    </lineage>
</organism>
<comment type="function">
    <text evidence="12 13">Key component of the proton channel; it plays a direct role in the translocation of protons across the membrane.</text>
</comment>
<dbReference type="FunFam" id="1.20.120.220:FF:000002">
    <property type="entry name" value="ATP synthase subunit a"/>
    <property type="match status" value="1"/>
</dbReference>